<name>A0ABW3U0X0_9BACL</name>
<dbReference type="EMBL" id="JBHTLT010000118">
    <property type="protein sequence ID" value="MFD1206264.1"/>
    <property type="molecule type" value="Genomic_DNA"/>
</dbReference>
<dbReference type="InterPro" id="IPR036166">
    <property type="entry name" value="YxeA-like_sf"/>
</dbReference>
<proteinExistence type="predicted"/>
<accession>A0ABW3U0X0</accession>
<dbReference type="NCBIfam" id="TIGR01655">
    <property type="entry name" value="yxeA_fam"/>
    <property type="match status" value="1"/>
</dbReference>
<gene>
    <name evidence="1" type="ORF">ACFQ38_14290</name>
</gene>
<dbReference type="RefSeq" id="WP_381481739.1">
    <property type="nucleotide sequence ID" value="NZ_JBHTLT010000118.1"/>
</dbReference>
<reference evidence="2" key="1">
    <citation type="journal article" date="2019" name="Int. J. Syst. Evol. Microbiol.">
        <title>The Global Catalogue of Microorganisms (GCM) 10K type strain sequencing project: providing services to taxonomists for standard genome sequencing and annotation.</title>
        <authorList>
            <consortium name="The Broad Institute Genomics Platform"/>
            <consortium name="The Broad Institute Genome Sequencing Center for Infectious Disease"/>
            <person name="Wu L."/>
            <person name="Ma J."/>
        </authorList>
    </citation>
    <scope>NUCLEOTIDE SEQUENCE [LARGE SCALE GENOMIC DNA]</scope>
    <source>
        <strain evidence="2">CCUG 53915</strain>
    </source>
</reference>
<dbReference type="Gene3D" id="2.40.50.480">
    <property type="match status" value="1"/>
</dbReference>
<dbReference type="Pfam" id="PF06486">
    <property type="entry name" value="DUF1093"/>
    <property type="match status" value="1"/>
</dbReference>
<evidence type="ECO:0000313" key="2">
    <source>
        <dbReference type="Proteomes" id="UP001597231"/>
    </source>
</evidence>
<keyword evidence="2" id="KW-1185">Reference proteome</keyword>
<dbReference type="Proteomes" id="UP001597231">
    <property type="component" value="Unassembled WGS sequence"/>
</dbReference>
<protein>
    <submittedName>
        <fullName evidence="1">YxeA family protein</fullName>
    </submittedName>
</protein>
<organism evidence="1 2">
    <name type="scientific">Sporosarcina contaminans</name>
    <dbReference type="NCBI Taxonomy" id="633403"/>
    <lineage>
        <taxon>Bacteria</taxon>
        <taxon>Bacillati</taxon>
        <taxon>Bacillota</taxon>
        <taxon>Bacilli</taxon>
        <taxon>Bacillales</taxon>
        <taxon>Caryophanaceae</taxon>
        <taxon>Sporosarcina</taxon>
    </lineage>
</organism>
<evidence type="ECO:0000313" key="1">
    <source>
        <dbReference type="EMBL" id="MFD1206264.1"/>
    </source>
</evidence>
<dbReference type="PANTHER" id="PTHR36433">
    <property type="entry name" value="HYPOTHETICAL CYTOSOLIC PROTEIN"/>
    <property type="match status" value="1"/>
</dbReference>
<dbReference type="SUPFAM" id="SSF159121">
    <property type="entry name" value="BC4932-like"/>
    <property type="match status" value="1"/>
</dbReference>
<sequence>MKKLKKLLLSTLGMVVIGIGALALIGEENRDRFNPFIQEKDVYVLVDKEGKTDPNFKYRYMFKLDGVEESGEVEEIKITSSVKSFPENSYLKVHVKGKYVYEYEQVTEEDVPEKVKKILGK</sequence>
<comment type="caution">
    <text evidence="1">The sequence shown here is derived from an EMBL/GenBank/DDBJ whole genome shotgun (WGS) entry which is preliminary data.</text>
</comment>
<dbReference type="InterPro" id="IPR006542">
    <property type="entry name" value="DUF1093"/>
</dbReference>